<reference evidence="1 2" key="1">
    <citation type="submission" date="2018-08" db="EMBL/GenBank/DDBJ databases">
        <title>A genome reference for cultivated species of the human gut microbiota.</title>
        <authorList>
            <person name="Zou Y."/>
            <person name="Xue W."/>
            <person name="Luo G."/>
        </authorList>
    </citation>
    <scope>NUCLEOTIDE SEQUENCE [LARGE SCALE GENOMIC DNA]</scope>
    <source>
        <strain evidence="1 2">AF12-11</strain>
    </source>
</reference>
<protein>
    <submittedName>
        <fullName evidence="1">Phage major capsid protein</fullName>
    </submittedName>
</protein>
<proteinExistence type="predicted"/>
<gene>
    <name evidence="1" type="ORF">DWV67_13975</name>
</gene>
<dbReference type="SUPFAM" id="SSF56563">
    <property type="entry name" value="Major capsid protein gp5"/>
    <property type="match status" value="1"/>
</dbReference>
<dbReference type="EMBL" id="QSAJ01000045">
    <property type="protein sequence ID" value="RGW49776.1"/>
    <property type="molecule type" value="Genomic_DNA"/>
</dbReference>
<comment type="caution">
    <text evidence="1">The sequence shown here is derived from an EMBL/GenBank/DDBJ whole genome shotgun (WGS) entry which is preliminary data.</text>
</comment>
<accession>A0A395XHQ3</accession>
<organism evidence="1 2">
    <name type="scientific">Dorea formicigenerans</name>
    <dbReference type="NCBI Taxonomy" id="39486"/>
    <lineage>
        <taxon>Bacteria</taxon>
        <taxon>Bacillati</taxon>
        <taxon>Bacillota</taxon>
        <taxon>Clostridia</taxon>
        <taxon>Lachnospirales</taxon>
        <taxon>Lachnospiraceae</taxon>
        <taxon>Dorea</taxon>
    </lineage>
</organism>
<dbReference type="AlphaFoldDB" id="A0A395XHQ3"/>
<evidence type="ECO:0000313" key="2">
    <source>
        <dbReference type="Proteomes" id="UP000266376"/>
    </source>
</evidence>
<name>A0A395XHQ3_9FIRM</name>
<sequence length="292" mass="31145">MATSKGTMFDPTLVKDLITKVKGKSALAALCGQTPIPFNGLKEMIFSMDNEIDIVAENGKKTEGGIAIAPVKIVPVKFEYGARISDEFMIATEEEQLDILTAFNDGFAKKVAKGLDLAAMHGINPRTGTASAVIGDNHFDAKVTQTVDYASATPDTNLEDAIAVVDGSEGDVTGLALSKTFGSSMAKVKANGIKQYPEFAFGASPATFNGIPTSVNKTVSSGTTKDHGIIGDFQGAVKWGYSKEIPMEIIQYGDPDNSGKDLKGYGQIYIRAEVYLGWGILVPEWFARIKEA</sequence>
<evidence type="ECO:0000313" key="1">
    <source>
        <dbReference type="EMBL" id="RGW49776.1"/>
    </source>
</evidence>
<dbReference type="Proteomes" id="UP000266376">
    <property type="component" value="Unassembled WGS sequence"/>
</dbReference>